<accession>A0AAN9AF99</accession>
<gene>
    <name evidence="2" type="ORF">SK128_026829</name>
</gene>
<evidence type="ECO:0000313" key="3">
    <source>
        <dbReference type="Proteomes" id="UP001381693"/>
    </source>
</evidence>
<keyword evidence="3" id="KW-1185">Reference proteome</keyword>
<dbReference type="Proteomes" id="UP001381693">
    <property type="component" value="Unassembled WGS sequence"/>
</dbReference>
<dbReference type="EMBL" id="JAXCGZ010001918">
    <property type="protein sequence ID" value="KAK7085045.1"/>
    <property type="molecule type" value="Genomic_DNA"/>
</dbReference>
<reference evidence="2 3" key="1">
    <citation type="submission" date="2023-11" db="EMBL/GenBank/DDBJ databases">
        <title>Halocaridina rubra genome assembly.</title>
        <authorList>
            <person name="Smith C."/>
        </authorList>
    </citation>
    <scope>NUCLEOTIDE SEQUENCE [LARGE SCALE GENOMIC DNA]</scope>
    <source>
        <strain evidence="2">EP-1</strain>
        <tissue evidence="2">Whole</tissue>
    </source>
</reference>
<evidence type="ECO:0000256" key="1">
    <source>
        <dbReference type="SAM" id="MobiDB-lite"/>
    </source>
</evidence>
<feature type="region of interest" description="Disordered" evidence="1">
    <location>
        <begin position="161"/>
        <end position="270"/>
    </location>
</feature>
<feature type="compositionally biased region" description="Basic and acidic residues" evidence="1">
    <location>
        <begin position="215"/>
        <end position="225"/>
    </location>
</feature>
<evidence type="ECO:0000313" key="2">
    <source>
        <dbReference type="EMBL" id="KAK7085045.1"/>
    </source>
</evidence>
<sequence>MDLLDTICPKLGGTDTVRILQILKTPGGPLAPPDPGHDEQSGVYQYSPGANWDAFGERLELRYPRVRPPLTRSSSADSKNALGQHSSYRVSRSISCSPILGRGLRSTFRVSLDDIANQERRPSTSSQSSFDHLEDLEVSGNSKTVGESLAASLPWAVACQGTESPYPDSDTSEVTSDDQLTNQSSKSSKPCIRSRVKSPEHTSHQVKKVSNPDSKTSDLTDKESISRPSETAITDNKPKVAVAKDNPGQVRDRSKPEKKPARMTSLEPASRLAEKMYYQSTIKSTTVPSVPRNLGQVASVEVTDIW</sequence>
<comment type="caution">
    <text evidence="2">The sequence shown here is derived from an EMBL/GenBank/DDBJ whole genome shotgun (WGS) entry which is preliminary data.</text>
</comment>
<name>A0AAN9AF99_HALRR</name>
<proteinExistence type="predicted"/>
<feature type="compositionally biased region" description="Basic and acidic residues" evidence="1">
    <location>
        <begin position="250"/>
        <end position="260"/>
    </location>
</feature>
<protein>
    <submittedName>
        <fullName evidence="2">Uncharacterized protein</fullName>
    </submittedName>
</protein>
<organism evidence="2 3">
    <name type="scientific">Halocaridina rubra</name>
    <name type="common">Hawaiian red shrimp</name>
    <dbReference type="NCBI Taxonomy" id="373956"/>
    <lineage>
        <taxon>Eukaryota</taxon>
        <taxon>Metazoa</taxon>
        <taxon>Ecdysozoa</taxon>
        <taxon>Arthropoda</taxon>
        <taxon>Crustacea</taxon>
        <taxon>Multicrustacea</taxon>
        <taxon>Malacostraca</taxon>
        <taxon>Eumalacostraca</taxon>
        <taxon>Eucarida</taxon>
        <taxon>Decapoda</taxon>
        <taxon>Pleocyemata</taxon>
        <taxon>Caridea</taxon>
        <taxon>Atyoidea</taxon>
        <taxon>Atyidae</taxon>
        <taxon>Halocaridina</taxon>
    </lineage>
</organism>
<dbReference type="AlphaFoldDB" id="A0AAN9AF99"/>
<feature type="compositionally biased region" description="Polar residues" evidence="1">
    <location>
        <begin position="172"/>
        <end position="188"/>
    </location>
</feature>